<evidence type="ECO:0000313" key="1">
    <source>
        <dbReference type="EMBL" id="KAI0056221.1"/>
    </source>
</evidence>
<accession>A0ACB8SKA7</accession>
<proteinExistence type="predicted"/>
<reference evidence="1" key="1">
    <citation type="submission" date="2021-03" db="EMBL/GenBank/DDBJ databases">
        <authorList>
            <consortium name="DOE Joint Genome Institute"/>
            <person name="Ahrendt S."/>
            <person name="Looney B.P."/>
            <person name="Miyauchi S."/>
            <person name="Morin E."/>
            <person name="Drula E."/>
            <person name="Courty P.E."/>
            <person name="Chicoki N."/>
            <person name="Fauchery L."/>
            <person name="Kohler A."/>
            <person name="Kuo A."/>
            <person name="Labutti K."/>
            <person name="Pangilinan J."/>
            <person name="Lipzen A."/>
            <person name="Riley R."/>
            <person name="Andreopoulos W."/>
            <person name="He G."/>
            <person name="Johnson J."/>
            <person name="Barry K.W."/>
            <person name="Grigoriev I.V."/>
            <person name="Nagy L."/>
            <person name="Hibbett D."/>
            <person name="Henrissat B."/>
            <person name="Matheny P.B."/>
            <person name="Labbe J."/>
            <person name="Martin F."/>
        </authorList>
    </citation>
    <scope>NUCLEOTIDE SEQUENCE</scope>
    <source>
        <strain evidence="1">HHB10654</strain>
    </source>
</reference>
<dbReference type="Proteomes" id="UP000814140">
    <property type="component" value="Unassembled WGS sequence"/>
</dbReference>
<protein>
    <submittedName>
        <fullName evidence="1">Formyltransferase</fullName>
    </submittedName>
</protein>
<organism evidence="1 2">
    <name type="scientific">Artomyces pyxidatus</name>
    <dbReference type="NCBI Taxonomy" id="48021"/>
    <lineage>
        <taxon>Eukaryota</taxon>
        <taxon>Fungi</taxon>
        <taxon>Dikarya</taxon>
        <taxon>Basidiomycota</taxon>
        <taxon>Agaricomycotina</taxon>
        <taxon>Agaricomycetes</taxon>
        <taxon>Russulales</taxon>
        <taxon>Auriscalpiaceae</taxon>
        <taxon>Artomyces</taxon>
    </lineage>
</organism>
<dbReference type="EMBL" id="MU277268">
    <property type="protein sequence ID" value="KAI0056221.1"/>
    <property type="molecule type" value="Genomic_DNA"/>
</dbReference>
<sequence>MLPATRRLPSSQLWRLLDPRLHRRSIHQQPSDRLKILFFGRDQFSVSVFGELYAAKDLWDNITIVTQPDQWVGRRKSLLSVSPLKEFGEHLGVPVCTLPEVKKDLKTWRPPLPFHPLLDGSTPHSHHVLVTASFGRILPKSLLRLFKPSRRLNVHPSLLPAYRGPAPIQHAILNDEKETGVCIIEMKEWKEGIDTGDVYGRVTVPIPPGIPFADLRDLLAKKGGALLVSTLRNFLSSSQPPVGVPQSTLLPIHPPAPYITASDALVTFKNTSAEEIVRRHRAIAHHKPLTALLEPGPAVQLHDPNVFVGDNVDNDATFLPHPGSSAYHKASRAVLVRCAGGSVLSVQRLKTQNRGLVYARDWWHGMSKAMGGPVNFA</sequence>
<evidence type="ECO:0000313" key="2">
    <source>
        <dbReference type="Proteomes" id="UP000814140"/>
    </source>
</evidence>
<comment type="caution">
    <text evidence="1">The sequence shown here is derived from an EMBL/GenBank/DDBJ whole genome shotgun (WGS) entry which is preliminary data.</text>
</comment>
<keyword evidence="2" id="KW-1185">Reference proteome</keyword>
<reference evidence="1" key="2">
    <citation type="journal article" date="2022" name="New Phytol.">
        <title>Evolutionary transition to the ectomycorrhizal habit in the genomes of a hyperdiverse lineage of mushroom-forming fungi.</title>
        <authorList>
            <person name="Looney B."/>
            <person name="Miyauchi S."/>
            <person name="Morin E."/>
            <person name="Drula E."/>
            <person name="Courty P.E."/>
            <person name="Kohler A."/>
            <person name="Kuo A."/>
            <person name="LaButti K."/>
            <person name="Pangilinan J."/>
            <person name="Lipzen A."/>
            <person name="Riley R."/>
            <person name="Andreopoulos W."/>
            <person name="He G."/>
            <person name="Johnson J."/>
            <person name="Nolan M."/>
            <person name="Tritt A."/>
            <person name="Barry K.W."/>
            <person name="Grigoriev I.V."/>
            <person name="Nagy L.G."/>
            <person name="Hibbett D."/>
            <person name="Henrissat B."/>
            <person name="Matheny P.B."/>
            <person name="Labbe J."/>
            <person name="Martin F.M."/>
        </authorList>
    </citation>
    <scope>NUCLEOTIDE SEQUENCE</scope>
    <source>
        <strain evidence="1">HHB10654</strain>
    </source>
</reference>
<name>A0ACB8SKA7_9AGAM</name>
<gene>
    <name evidence="1" type="ORF">BV25DRAFT_1832446</name>
</gene>